<dbReference type="GO" id="GO:0051607">
    <property type="term" value="P:defense response to virus"/>
    <property type="evidence" value="ECO:0007669"/>
    <property type="project" value="UniProtKB-KW"/>
</dbReference>
<dbReference type="GO" id="GO:0003723">
    <property type="term" value="F:RNA binding"/>
    <property type="evidence" value="ECO:0007669"/>
    <property type="project" value="UniProtKB-KW"/>
</dbReference>
<evidence type="ECO:0000313" key="7">
    <source>
        <dbReference type="EMBL" id="OPZ93755.1"/>
    </source>
</evidence>
<dbReference type="AlphaFoldDB" id="A0A1V5MKV5"/>
<accession>A0A1V5MKV5</accession>
<dbReference type="InterPro" id="IPR010149">
    <property type="entry name" value="CRISPR-assoc_prot_Csm2_III-A"/>
</dbReference>
<evidence type="ECO:0000256" key="1">
    <source>
        <dbReference type="ARBA" id="ARBA00003640"/>
    </source>
</evidence>
<keyword evidence="5" id="KW-0051">Antiviral defense</keyword>
<evidence type="ECO:0000256" key="4">
    <source>
        <dbReference type="ARBA" id="ARBA00022884"/>
    </source>
</evidence>
<name>A0A1V5MKV5_UNCT6</name>
<evidence type="ECO:0000256" key="5">
    <source>
        <dbReference type="ARBA" id="ARBA00023118"/>
    </source>
</evidence>
<evidence type="ECO:0000256" key="2">
    <source>
        <dbReference type="ARBA" id="ARBA00006896"/>
    </source>
</evidence>
<keyword evidence="4" id="KW-0694">RNA-binding</keyword>
<dbReference type="Pfam" id="PF03750">
    <property type="entry name" value="Csm2_III-A"/>
    <property type="match status" value="1"/>
</dbReference>
<comment type="function">
    <text evidence="1">This subunit may be involved in monitoring complementarity of crRNA and target RNA.</text>
</comment>
<evidence type="ECO:0000256" key="6">
    <source>
        <dbReference type="ARBA" id="ARBA00031723"/>
    </source>
</evidence>
<proteinExistence type="inferred from homology"/>
<evidence type="ECO:0000256" key="3">
    <source>
        <dbReference type="ARBA" id="ARBA00016118"/>
    </source>
</evidence>
<comment type="similarity">
    <text evidence="2">Belongs to the CRISPR-associated Csm2 family.</text>
</comment>
<organism evidence="7">
    <name type="scientific">candidate division TA06 bacterium ADurb.Bin417</name>
    <dbReference type="NCBI Taxonomy" id="1852828"/>
    <lineage>
        <taxon>Bacteria</taxon>
        <taxon>Bacteria division TA06</taxon>
    </lineage>
</organism>
<comment type="caution">
    <text evidence="7">The sequence shown here is derived from an EMBL/GenBank/DDBJ whole genome shotgun (WGS) entry which is preliminary data.</text>
</comment>
<sequence length="145" mass="16690">MANGQQFRRPGYNTQPTQVYTPTDADLDKIIKEGDAGLINQVCEKLGKLYATDNKDLKIKKLSTSQIRKVFDRIQRMDVEGFDRNQLQLLRPMLAYAAGRNKDGWITDLQKLMEKVIPRVEANNFKNFVNFFEAIVAYHRLHGGD</sequence>
<protein>
    <recommendedName>
        <fullName evidence="3">CRISPR system Cms protein Csm2</fullName>
    </recommendedName>
    <alternativeName>
        <fullName evidence="6">CRISPR type III A-associated protein Csm2</fullName>
    </alternativeName>
</protein>
<dbReference type="Proteomes" id="UP000485484">
    <property type="component" value="Unassembled WGS sequence"/>
</dbReference>
<reference evidence="7" key="1">
    <citation type="submission" date="2017-02" db="EMBL/GenBank/DDBJ databases">
        <title>Delving into the versatile metabolic prowess of the omnipresent phylum Bacteroidetes.</title>
        <authorList>
            <person name="Nobu M.K."/>
            <person name="Mei R."/>
            <person name="Narihiro T."/>
            <person name="Kuroda K."/>
            <person name="Liu W.-T."/>
        </authorList>
    </citation>
    <scope>NUCLEOTIDE SEQUENCE</scope>
    <source>
        <strain evidence="7">ADurb.Bin417</strain>
    </source>
</reference>
<gene>
    <name evidence="7" type="ORF">BWY73_00139</name>
</gene>
<dbReference type="EMBL" id="MWAK01000009">
    <property type="protein sequence ID" value="OPZ93755.1"/>
    <property type="molecule type" value="Genomic_DNA"/>
</dbReference>
<dbReference type="NCBIfam" id="TIGR01870">
    <property type="entry name" value="cas_TM1810_Csm2"/>
    <property type="match status" value="1"/>
</dbReference>